<proteinExistence type="inferred from homology"/>
<dbReference type="InterPro" id="IPR004104">
    <property type="entry name" value="Gfo/Idh/MocA-like_OxRdtase_C"/>
</dbReference>
<comment type="similarity">
    <text evidence="1">Belongs to the Gfo/Idh/MocA family.</text>
</comment>
<evidence type="ECO:0000259" key="3">
    <source>
        <dbReference type="Pfam" id="PF01408"/>
    </source>
</evidence>
<protein>
    <submittedName>
        <fullName evidence="5">Oxidoreductase</fullName>
    </submittedName>
</protein>
<dbReference type="EMBL" id="CP029480">
    <property type="protein sequence ID" value="AWV96922.1"/>
    <property type="molecule type" value="Genomic_DNA"/>
</dbReference>
<dbReference type="AlphaFoldDB" id="A0A2Z4G6Y7"/>
<dbReference type="InterPro" id="IPR036291">
    <property type="entry name" value="NAD(P)-bd_dom_sf"/>
</dbReference>
<dbReference type="GO" id="GO:0016491">
    <property type="term" value="F:oxidoreductase activity"/>
    <property type="evidence" value="ECO:0007669"/>
    <property type="project" value="UniProtKB-KW"/>
</dbReference>
<dbReference type="Pfam" id="PF02894">
    <property type="entry name" value="GFO_IDH_MocA_C"/>
    <property type="match status" value="1"/>
</dbReference>
<dbReference type="PANTHER" id="PTHR43708">
    <property type="entry name" value="CONSERVED EXPRESSED OXIDOREDUCTASE (EUROFUNG)"/>
    <property type="match status" value="1"/>
</dbReference>
<accession>A0A2Z4G6Y7</accession>
<dbReference type="InterPro" id="IPR000683">
    <property type="entry name" value="Gfo/Idh/MocA-like_OxRdtase_N"/>
</dbReference>
<dbReference type="Pfam" id="PF01408">
    <property type="entry name" value="GFO_IDH_MocA"/>
    <property type="match status" value="1"/>
</dbReference>
<feature type="domain" description="Gfo/Idh/MocA-like oxidoreductase N-terminal" evidence="3">
    <location>
        <begin position="2"/>
        <end position="116"/>
    </location>
</feature>
<dbReference type="Gene3D" id="3.40.50.720">
    <property type="entry name" value="NAD(P)-binding Rossmann-like Domain"/>
    <property type="match status" value="1"/>
</dbReference>
<dbReference type="PANTHER" id="PTHR43708:SF5">
    <property type="entry name" value="CONSERVED EXPRESSED OXIDOREDUCTASE (EUROFUNG)-RELATED"/>
    <property type="match status" value="1"/>
</dbReference>
<dbReference type="OrthoDB" id="9815825at2"/>
<dbReference type="GO" id="GO:0000166">
    <property type="term" value="F:nucleotide binding"/>
    <property type="evidence" value="ECO:0007669"/>
    <property type="project" value="InterPro"/>
</dbReference>
<dbReference type="SUPFAM" id="SSF55347">
    <property type="entry name" value="Glyceraldehyde-3-phosphate dehydrogenase-like, C-terminal domain"/>
    <property type="match status" value="1"/>
</dbReference>
<sequence>MIKVGLVGFGLSGRWLQAPFFVLNPNFHLKYIVTSQNIGQELFKGTEKAADLDQLIADPEIDLISICSPSSTHFDYCKRALNAGKHVLVEKPMTATYEEAQELVALCKKVNKTLMIYQNRRFDGDFMTVKRVIESGVLGEILSYEARWHRYNPILNKKPWKEAVTPANGIIYDLGAHLIDQAIYLFGNPEGVAGDVFIQRENSNIDDAFNMSMNYGKVKVKLSASLMVKEAEPRYVVHGTNGSFIKHGLDPQEDHLKAGMLPGINPDFGFEAIEYNGQLTANLAGMEMKGEIDTFGGDWMQLYDNLADVILNGAEAIIKPEEIAEQIRVIEEVKKN</sequence>
<organism evidence="5 6">
    <name type="scientific">Arcticibacterium luteifluviistationis</name>
    <dbReference type="NCBI Taxonomy" id="1784714"/>
    <lineage>
        <taxon>Bacteria</taxon>
        <taxon>Pseudomonadati</taxon>
        <taxon>Bacteroidota</taxon>
        <taxon>Cytophagia</taxon>
        <taxon>Cytophagales</taxon>
        <taxon>Leadbetterellaceae</taxon>
        <taxon>Arcticibacterium</taxon>
    </lineage>
</organism>
<dbReference type="InterPro" id="IPR051317">
    <property type="entry name" value="Gfo/Idh/MocA_oxidoreduct"/>
</dbReference>
<evidence type="ECO:0000259" key="4">
    <source>
        <dbReference type="Pfam" id="PF02894"/>
    </source>
</evidence>
<dbReference type="KEGG" id="als:DJ013_01505"/>
<evidence type="ECO:0000313" key="5">
    <source>
        <dbReference type="EMBL" id="AWV96922.1"/>
    </source>
</evidence>
<dbReference type="SUPFAM" id="SSF51735">
    <property type="entry name" value="NAD(P)-binding Rossmann-fold domains"/>
    <property type="match status" value="1"/>
</dbReference>
<reference evidence="5 6" key="1">
    <citation type="submission" date="2018-05" db="EMBL/GenBank/DDBJ databases">
        <title>Complete genome sequence of Arcticibacterium luteifluviistationis SM1504T, a cytophagaceae bacterium isolated from Arctic surface seawater.</title>
        <authorList>
            <person name="Li Y."/>
            <person name="Qin Q.-L."/>
        </authorList>
    </citation>
    <scope>NUCLEOTIDE SEQUENCE [LARGE SCALE GENOMIC DNA]</scope>
    <source>
        <strain evidence="5 6">SM1504</strain>
    </source>
</reference>
<gene>
    <name evidence="5" type="ORF">DJ013_01505</name>
</gene>
<keyword evidence="6" id="KW-1185">Reference proteome</keyword>
<dbReference type="RefSeq" id="WP_111370024.1">
    <property type="nucleotide sequence ID" value="NZ_CP029480.1"/>
</dbReference>
<name>A0A2Z4G6Y7_9BACT</name>
<feature type="domain" description="Gfo/Idh/MocA-like oxidoreductase C-terminal" evidence="4">
    <location>
        <begin position="130"/>
        <end position="333"/>
    </location>
</feature>
<evidence type="ECO:0000313" key="6">
    <source>
        <dbReference type="Proteomes" id="UP000249873"/>
    </source>
</evidence>
<evidence type="ECO:0000256" key="2">
    <source>
        <dbReference type="ARBA" id="ARBA00023002"/>
    </source>
</evidence>
<evidence type="ECO:0000256" key="1">
    <source>
        <dbReference type="ARBA" id="ARBA00010928"/>
    </source>
</evidence>
<dbReference type="Gene3D" id="3.30.360.10">
    <property type="entry name" value="Dihydrodipicolinate Reductase, domain 2"/>
    <property type="match status" value="1"/>
</dbReference>
<dbReference type="Proteomes" id="UP000249873">
    <property type="component" value="Chromosome"/>
</dbReference>
<keyword evidence="2" id="KW-0560">Oxidoreductase</keyword>